<protein>
    <submittedName>
        <fullName evidence="1">Uncharacterized protein</fullName>
    </submittedName>
</protein>
<organism evidence="1 2">
    <name type="scientific">Stylosanthes scabra</name>
    <dbReference type="NCBI Taxonomy" id="79078"/>
    <lineage>
        <taxon>Eukaryota</taxon>
        <taxon>Viridiplantae</taxon>
        <taxon>Streptophyta</taxon>
        <taxon>Embryophyta</taxon>
        <taxon>Tracheophyta</taxon>
        <taxon>Spermatophyta</taxon>
        <taxon>Magnoliopsida</taxon>
        <taxon>eudicotyledons</taxon>
        <taxon>Gunneridae</taxon>
        <taxon>Pentapetalae</taxon>
        <taxon>rosids</taxon>
        <taxon>fabids</taxon>
        <taxon>Fabales</taxon>
        <taxon>Fabaceae</taxon>
        <taxon>Papilionoideae</taxon>
        <taxon>50 kb inversion clade</taxon>
        <taxon>dalbergioids sensu lato</taxon>
        <taxon>Dalbergieae</taxon>
        <taxon>Pterocarpus clade</taxon>
        <taxon>Stylosanthes</taxon>
    </lineage>
</organism>
<dbReference type="EMBL" id="JASCZI010061018">
    <property type="protein sequence ID" value="MED6137252.1"/>
    <property type="molecule type" value="Genomic_DNA"/>
</dbReference>
<accession>A0ABU6SLH1</accession>
<name>A0ABU6SLH1_9FABA</name>
<evidence type="ECO:0000313" key="1">
    <source>
        <dbReference type="EMBL" id="MED6137252.1"/>
    </source>
</evidence>
<comment type="caution">
    <text evidence="1">The sequence shown here is derived from an EMBL/GenBank/DDBJ whole genome shotgun (WGS) entry which is preliminary data.</text>
</comment>
<dbReference type="Proteomes" id="UP001341840">
    <property type="component" value="Unassembled WGS sequence"/>
</dbReference>
<gene>
    <name evidence="1" type="ORF">PIB30_063410</name>
</gene>
<reference evidence="1 2" key="1">
    <citation type="journal article" date="2023" name="Plants (Basel)">
        <title>Bridging the Gap: Combining Genomics and Transcriptomics Approaches to Understand Stylosanthes scabra, an Orphan Legume from the Brazilian Caatinga.</title>
        <authorList>
            <person name="Ferreira-Neto J.R.C."/>
            <person name="da Silva M.D."/>
            <person name="Binneck E."/>
            <person name="de Melo N.F."/>
            <person name="da Silva R.H."/>
            <person name="de Melo A.L.T.M."/>
            <person name="Pandolfi V."/>
            <person name="Bustamante F.O."/>
            <person name="Brasileiro-Vidal A.C."/>
            <person name="Benko-Iseppon A.M."/>
        </authorList>
    </citation>
    <scope>NUCLEOTIDE SEQUENCE [LARGE SCALE GENOMIC DNA]</scope>
    <source>
        <tissue evidence="1">Leaves</tissue>
    </source>
</reference>
<proteinExistence type="predicted"/>
<keyword evidence="2" id="KW-1185">Reference proteome</keyword>
<sequence>MQNPTMELGLSFHFGIEQMEVKFRLPSHKWKVVKKRWYSRPLKFYYFSKVSVVVNIKESATGQAAIASLTLTASTWSGCCVCLERSGLRRNCDFNGVRTTNYKEMQDDTQKWYDGVSAEEGSPAWLARRWRGIY</sequence>
<evidence type="ECO:0000313" key="2">
    <source>
        <dbReference type="Proteomes" id="UP001341840"/>
    </source>
</evidence>